<dbReference type="Gene3D" id="3.40.50.300">
    <property type="entry name" value="P-loop containing nucleotide triphosphate hydrolases"/>
    <property type="match status" value="1"/>
</dbReference>
<evidence type="ECO:0000256" key="1">
    <source>
        <dbReference type="ARBA" id="ARBA00004123"/>
    </source>
</evidence>
<keyword evidence="12" id="KW-1185">Reference proteome</keyword>
<evidence type="ECO:0000313" key="11">
    <source>
        <dbReference type="EMBL" id="KMZ74199.1"/>
    </source>
</evidence>
<dbReference type="SUPFAM" id="SSF47370">
    <property type="entry name" value="Bromodomain"/>
    <property type="match status" value="1"/>
</dbReference>
<dbReference type="InterPro" id="IPR036427">
    <property type="entry name" value="Bromodomain-like_sf"/>
</dbReference>
<dbReference type="GO" id="GO:0005524">
    <property type="term" value="F:ATP binding"/>
    <property type="evidence" value="ECO:0007669"/>
    <property type="project" value="InterPro"/>
</dbReference>
<dbReference type="InterPro" id="IPR038718">
    <property type="entry name" value="SNF2-like_sf"/>
</dbReference>
<dbReference type="CDD" id="cd18793">
    <property type="entry name" value="SF2_C_SNF"/>
    <property type="match status" value="1"/>
</dbReference>
<evidence type="ECO:0000256" key="2">
    <source>
        <dbReference type="ARBA" id="ARBA00022801"/>
    </source>
</evidence>
<dbReference type="SUPFAM" id="SSF52540">
    <property type="entry name" value="P-loop containing nucleoside triphosphate hydrolases"/>
    <property type="match status" value="2"/>
</dbReference>
<name>A0A0K9PZ58_ZOSMR</name>
<dbReference type="GO" id="GO:0045944">
    <property type="term" value="P:positive regulation of transcription by RNA polymerase II"/>
    <property type="evidence" value="ECO:0000318"/>
    <property type="project" value="GO_Central"/>
</dbReference>
<dbReference type="GO" id="GO:0031507">
    <property type="term" value="P:heterochromatin formation"/>
    <property type="evidence" value="ECO:0000318"/>
    <property type="project" value="GO_Central"/>
</dbReference>
<feature type="compositionally biased region" description="Acidic residues" evidence="7">
    <location>
        <begin position="1639"/>
        <end position="1651"/>
    </location>
</feature>
<evidence type="ECO:0000259" key="9">
    <source>
        <dbReference type="PROSITE" id="PS51194"/>
    </source>
</evidence>
<comment type="subcellular location">
    <subcellularLocation>
        <location evidence="1">Nucleus</location>
    </subcellularLocation>
</comment>
<keyword evidence="6" id="KW-0175">Coiled coil</keyword>
<dbReference type="SMART" id="SM00490">
    <property type="entry name" value="HELICc"/>
    <property type="match status" value="1"/>
</dbReference>
<evidence type="ECO:0000259" key="10">
    <source>
        <dbReference type="PROSITE" id="PS51666"/>
    </source>
</evidence>
<dbReference type="SMART" id="SM00951">
    <property type="entry name" value="QLQ"/>
    <property type="match status" value="1"/>
</dbReference>
<organism evidence="11 12">
    <name type="scientific">Zostera marina</name>
    <name type="common">Eelgrass</name>
    <dbReference type="NCBI Taxonomy" id="29655"/>
    <lineage>
        <taxon>Eukaryota</taxon>
        <taxon>Viridiplantae</taxon>
        <taxon>Streptophyta</taxon>
        <taxon>Embryophyta</taxon>
        <taxon>Tracheophyta</taxon>
        <taxon>Spermatophyta</taxon>
        <taxon>Magnoliopsida</taxon>
        <taxon>Liliopsida</taxon>
        <taxon>Zosteraceae</taxon>
        <taxon>Zostera</taxon>
    </lineage>
</organism>
<dbReference type="EMBL" id="LFYR01000391">
    <property type="protein sequence ID" value="KMZ74199.1"/>
    <property type="molecule type" value="Genomic_DNA"/>
</dbReference>
<feature type="region of interest" description="Disordered" evidence="7">
    <location>
        <begin position="90"/>
        <end position="116"/>
    </location>
</feature>
<feature type="region of interest" description="Disordered" evidence="7">
    <location>
        <begin position="1778"/>
        <end position="1828"/>
    </location>
</feature>
<feature type="domain" description="Helicase C-terminal" evidence="9">
    <location>
        <begin position="1321"/>
        <end position="1498"/>
    </location>
</feature>
<dbReference type="FunFam" id="3.40.50.10810:FF:000017">
    <property type="entry name" value="ATP-dependent helicase BRM"/>
    <property type="match status" value="1"/>
</dbReference>
<feature type="compositionally biased region" description="Basic residues" evidence="7">
    <location>
        <begin position="1802"/>
        <end position="1813"/>
    </location>
</feature>
<dbReference type="PROSITE" id="PS51194">
    <property type="entry name" value="HELICASE_CTER"/>
    <property type="match status" value="1"/>
</dbReference>
<dbReference type="InterPro" id="IPR014001">
    <property type="entry name" value="Helicase_ATP-bd"/>
</dbReference>
<dbReference type="GO" id="GO:0003677">
    <property type="term" value="F:DNA binding"/>
    <property type="evidence" value="ECO:0000318"/>
    <property type="project" value="GO_Central"/>
</dbReference>
<evidence type="ECO:0000256" key="4">
    <source>
        <dbReference type="ARBA" id="ARBA00023117"/>
    </source>
</evidence>
<feature type="compositionally biased region" description="Low complexity" evidence="7">
    <location>
        <begin position="2189"/>
        <end position="2201"/>
    </location>
</feature>
<feature type="region of interest" description="Disordered" evidence="7">
    <location>
        <begin position="527"/>
        <end position="575"/>
    </location>
</feature>
<evidence type="ECO:0000256" key="3">
    <source>
        <dbReference type="ARBA" id="ARBA00023015"/>
    </source>
</evidence>
<dbReference type="PROSITE" id="PS51666">
    <property type="entry name" value="QLQ"/>
    <property type="match status" value="1"/>
</dbReference>
<dbReference type="GO" id="GO:0003682">
    <property type="term" value="F:chromatin binding"/>
    <property type="evidence" value="ECO:0000318"/>
    <property type="project" value="GO_Central"/>
</dbReference>
<dbReference type="FunFam" id="3.40.50.300:FF:000762">
    <property type="entry name" value="ATP-dependent helicase BRM"/>
    <property type="match status" value="1"/>
</dbReference>
<dbReference type="InterPro" id="IPR001650">
    <property type="entry name" value="Helicase_C-like"/>
</dbReference>
<dbReference type="PROSITE" id="PS51192">
    <property type="entry name" value="HELICASE_ATP_BIND_1"/>
    <property type="match status" value="1"/>
</dbReference>
<dbReference type="OrthoDB" id="6017at2759"/>
<feature type="compositionally biased region" description="Polar residues" evidence="7">
    <location>
        <begin position="438"/>
        <end position="447"/>
    </location>
</feature>
<proteinExistence type="predicted"/>
<dbReference type="SMART" id="SM00297">
    <property type="entry name" value="BROMO"/>
    <property type="match status" value="1"/>
</dbReference>
<feature type="coiled-coil region" evidence="6">
    <location>
        <begin position="743"/>
        <end position="770"/>
    </location>
</feature>
<comment type="caution">
    <text evidence="11">The sequence shown here is derived from an EMBL/GenBank/DDBJ whole genome shotgun (WGS) entry which is preliminary data.</text>
</comment>
<accession>A0A0K9PZ58</accession>
<feature type="domain" description="QLQ" evidence="10">
    <location>
        <begin position="469"/>
        <end position="509"/>
    </location>
</feature>
<keyword evidence="4" id="KW-0103">Bromodomain</keyword>
<dbReference type="Pfam" id="PF00271">
    <property type="entry name" value="Helicase_C"/>
    <property type="match status" value="1"/>
</dbReference>
<dbReference type="InterPro" id="IPR000330">
    <property type="entry name" value="SNF2_N"/>
</dbReference>
<dbReference type="GO" id="GO:0140750">
    <property type="term" value="F:nucleosome array spacer activity"/>
    <property type="evidence" value="ECO:0000318"/>
    <property type="project" value="GO_Central"/>
</dbReference>
<dbReference type="GO" id="GO:0005634">
    <property type="term" value="C:nucleus"/>
    <property type="evidence" value="ECO:0000318"/>
    <property type="project" value="GO_Central"/>
</dbReference>
<dbReference type="InterPro" id="IPR049730">
    <property type="entry name" value="SNF2/RAD54-like_C"/>
</dbReference>
<feature type="domain" description="Helicase ATP-binding" evidence="8">
    <location>
        <begin position="1001"/>
        <end position="1166"/>
    </location>
</feature>
<dbReference type="STRING" id="29655.A0A0K9PZ58"/>
<feature type="compositionally biased region" description="Basic and acidic residues" evidence="7">
    <location>
        <begin position="1787"/>
        <end position="1799"/>
    </location>
</feature>
<evidence type="ECO:0000259" key="8">
    <source>
        <dbReference type="PROSITE" id="PS51192"/>
    </source>
</evidence>
<dbReference type="SMART" id="SM00487">
    <property type="entry name" value="DEXDc"/>
    <property type="match status" value="1"/>
</dbReference>
<feature type="compositionally biased region" description="Basic and acidic residues" evidence="7">
    <location>
        <begin position="1815"/>
        <end position="1827"/>
    </location>
</feature>
<evidence type="ECO:0000256" key="6">
    <source>
        <dbReference type="SAM" id="Coils"/>
    </source>
</evidence>
<dbReference type="InterPro" id="IPR014978">
    <property type="entry name" value="Gln-Leu-Gln_QLQ"/>
</dbReference>
<dbReference type="Pfam" id="PF00176">
    <property type="entry name" value="SNF2-rel_dom"/>
    <property type="match status" value="1"/>
</dbReference>
<dbReference type="Proteomes" id="UP000036987">
    <property type="component" value="Unassembled WGS sequence"/>
</dbReference>
<dbReference type="PANTHER" id="PTHR10799">
    <property type="entry name" value="SNF2/RAD54 HELICASE FAMILY"/>
    <property type="match status" value="1"/>
</dbReference>
<feature type="compositionally biased region" description="Basic and acidic residues" evidence="7">
    <location>
        <begin position="448"/>
        <end position="460"/>
    </location>
</feature>
<dbReference type="OMA" id="SEMEDIH"/>
<keyword evidence="5" id="KW-0539">Nucleus</keyword>
<feature type="region of interest" description="Disordered" evidence="7">
    <location>
        <begin position="2107"/>
        <end position="2262"/>
    </location>
</feature>
<keyword evidence="3" id="KW-0805">Transcription regulation</keyword>
<dbReference type="GO" id="GO:0000785">
    <property type="term" value="C:chromatin"/>
    <property type="evidence" value="ECO:0000318"/>
    <property type="project" value="GO_Central"/>
</dbReference>
<reference evidence="12" key="1">
    <citation type="journal article" date="2016" name="Nature">
        <title>The genome of the seagrass Zostera marina reveals angiosperm adaptation to the sea.</title>
        <authorList>
            <person name="Olsen J.L."/>
            <person name="Rouze P."/>
            <person name="Verhelst B."/>
            <person name="Lin Y.-C."/>
            <person name="Bayer T."/>
            <person name="Collen J."/>
            <person name="Dattolo E."/>
            <person name="De Paoli E."/>
            <person name="Dittami S."/>
            <person name="Maumus F."/>
            <person name="Michel G."/>
            <person name="Kersting A."/>
            <person name="Lauritano C."/>
            <person name="Lohaus R."/>
            <person name="Toepel M."/>
            <person name="Tonon T."/>
            <person name="Vanneste K."/>
            <person name="Amirebrahimi M."/>
            <person name="Brakel J."/>
            <person name="Bostroem C."/>
            <person name="Chovatia M."/>
            <person name="Grimwood J."/>
            <person name="Jenkins J.W."/>
            <person name="Jueterbock A."/>
            <person name="Mraz A."/>
            <person name="Stam W.T."/>
            <person name="Tice H."/>
            <person name="Bornberg-Bauer E."/>
            <person name="Green P.J."/>
            <person name="Pearson G.A."/>
            <person name="Procaccini G."/>
            <person name="Duarte C.M."/>
            <person name="Schmutz J."/>
            <person name="Reusch T.B.H."/>
            <person name="Van de Peer Y."/>
        </authorList>
    </citation>
    <scope>NUCLEOTIDE SEQUENCE [LARGE SCALE GENOMIC DNA]</scope>
    <source>
        <strain evidence="12">cv. Finnish</strain>
    </source>
</reference>
<dbReference type="InterPro" id="IPR001487">
    <property type="entry name" value="Bromodomain"/>
</dbReference>
<evidence type="ECO:0000256" key="5">
    <source>
        <dbReference type="ARBA" id="ARBA00023242"/>
    </source>
</evidence>
<dbReference type="Gene3D" id="1.20.920.10">
    <property type="entry name" value="Bromodomain-like"/>
    <property type="match status" value="1"/>
</dbReference>
<feature type="region of interest" description="Disordered" evidence="7">
    <location>
        <begin position="1598"/>
        <end position="1654"/>
    </location>
</feature>
<protein>
    <submittedName>
        <fullName evidence="11">SNF2-family ATP dependent chromatin remodeling factor like protein</fullName>
    </submittedName>
</protein>
<dbReference type="CDD" id="cd04369">
    <property type="entry name" value="Bromodomain"/>
    <property type="match status" value="1"/>
</dbReference>
<keyword evidence="2" id="KW-0378">Hydrolase</keyword>
<gene>
    <name evidence="11" type="ORF">ZOSMA_133G00490</name>
</gene>
<keyword evidence="3" id="KW-0804">Transcription</keyword>
<sequence length="2262" mass="255520">MQGRKKSGPSTGRSPSPSSASPSSSSSAHAAFDSVQQQQQIFRQIQSLQQQQFRKPEGDQGHLPYQSPSIHGGVMPARNIQPSANFLMKNSCNSSQQQGSPQTHEGNQNDGQGAEQNLRNPLNQAYLQYAYHAAQQKPFTNNQAQHQPGKMTMVTCPSGREKEIRTSGMKMQELMSLQSSSQAQASIGKKSAEIFPNAPGKQIGHMAGGDQREDLKPQQTGVGQFVQTNLRPPIHTVQSQPSHANVSNKQFSISQFQAVHNWALERGIDMSLPGNVNLIAQLIPSSQSRQSEIQKSDENSMSAHQIKQQMNSTSVGNENSEHGCIMGSTSGQAGMLKSRQMHQTGLISTPGQNTTPITDKTQMQQQYDVQCNRENQNDRMPNRHPMSDGNGVSGVHLSPDPGGMYNTIDRANLKTPITGSEMHQMQNFRDLRQLDRSFPQSGTTSSTEDARNHSSTRVEHAQLPQQRVGFTKQQFHVLKAQILAFRRLKNTPQSGQGVMPEELLRSIIPPPLDLQPHQQFPMPRMVRQNSSTAGNPDENSGPSVNNDKAPQVTMIKSRNMPKEELPIGPARNETTPTVPRKLVEHAKIGASEKIDHSSSIKSEMEDIHGNEKNSNKCDQDKMAGKIQSVQITATESGHAKKSLLTSNAPVKEDASTVKYHGPIFDFPFFMRKHDSFGTAASLNCTNLLLTYDPNDLLYEEGAEVLVKKREENLRKIGGLLAMNLDRKRIRPDLVLRLQIEERKLRLLDRQARLRDEVDHQQQEIMAMSDRPYRKFVKQCERQRIDLVRQIQLSQKLIREKQLKLIFQWRKKLLEAHWAIRDARTTRNRGIAKYHERMLREFSKRKDDDRNKRMEALKNNNVDRYREMLLEQQTNISGDAAQRYSVLSSFLSQTEEYLHKLGGKITVAKNNQEVEEASRAAVSAGRSQGLSEEEIKAAAACAGEEVLIRNRFSEMNAPRDNQSVNKYYNLAHAVNEKVIQQPSMLRAGTLRDYQLVGLQWMLSLYNNKLNGILADEMGLGKTVQVMALIAHLMEYKGNYGPHLIIVPNAVLVNWKGELYNWLPSVSCLFYVGTKDQRAKLFSQEVCALKFNVLVTTYEFVMFDRTKLSKVDWKYIIIDEAQRMKDRESVLARDLDRYRCQRRLLLTGTPLQNDLKELWSLLNLLLPDVFDNRKAFHDWFSKPFQKDGPSHDPEEDDWLETEKKVIIIHRLHQILEPFMLRRRVEDVEGSLPRKVSIVLRCRMSAMQGAIYDWVKATSTIRVDPEDELCRVQRNPSYQIKTYKNLNNKCMELRKACNHPLLNYPFFNDYSKEFLVRSCGKLWILDRILVKLQRAGHRVLLFSTMTKLLDIIEEYLQWRCLSYRRIDGSTSLEDRESAIVDFNNQDCDCFIFLLSIRAAGRGLNLQSADTVVIYDPDPNPQNEEQAVARAHRIGQKREVKVIYLEAVVDKIPSYQKEDELRNGGSVDSEDDLAGKDRYIGSIESLIRSNIQQFKIDMADEVINAGRFDQRTTHEERRMTLETLLHDDERYQETVHNVPSLPEVNRMIARSKEEIELFDQMDEEFDWTGEMMKYYQVPKWLRAGSGEINALTATLSKNKKASLNIPEKVNTEPRESSAGPSPSRTERRGSRRGSRDKRYIYTELDDDDGEDSEASSEERIAYSLQDEGGEAGEYVDDELNGTPNVLPVVKDQSEEDVLVGDVDTSEFYQATDGRHIHLFEEDVLAVDSGSFASLRLQKLATPSTSQKFASLSSLEAKPGSILNRLPEELEEGEIAMSGDSHVDFQHSQSSNHDHDDGEDEHILQPKLKRKRSIRFRPRQSLERPEGKDKSGKAFLTSGLQFGVQIDQEFGHGDEPLSMPLSVRRDVAKLPMKHKISLKSRKVKTTSTPILHTASKFTRSNCFSGSVEDAAEHSGGSWSSKVSRPSSHKFANTRVVDTMQKKCKSVISKFKRRVDNDGPRIVPVIYDFWKNSSVFTTKKLVDPGKIGRRVENFKYNGVLDFISDVQLMLKNLAQHFDHTDEVCSEARKLHDLFLDIMKSVFPDTDFGASRQVSFSIHPGAALIQSPRYAGGPSHSKHHILNVDIGSEVGHMKFSRRNAVATDDRLLSPGHAHESFKEARSSGSQGGHISSPPLPSHPGDLVVSKGRRKDRDKSVALQRIMGCASPLNPGSRGLSSPPSMGRTGPYSPANPGRLGSTSSTSSGRGSRVPFQKDGQQSHQAARQVGWAWHRPQEMAIDDINGVDEEEAQWAKPVKKSRTDSGKRRPSHL</sequence>
<feature type="compositionally biased region" description="Polar residues" evidence="7">
    <location>
        <begin position="527"/>
        <end position="548"/>
    </location>
</feature>
<dbReference type="GO" id="GO:0016787">
    <property type="term" value="F:hydrolase activity"/>
    <property type="evidence" value="ECO:0007669"/>
    <property type="project" value="UniProtKB-KW"/>
</dbReference>
<dbReference type="Gene3D" id="3.40.50.10810">
    <property type="entry name" value="Tandem AAA-ATPase domain"/>
    <property type="match status" value="1"/>
</dbReference>
<evidence type="ECO:0000313" key="12">
    <source>
        <dbReference type="Proteomes" id="UP000036987"/>
    </source>
</evidence>
<feature type="region of interest" description="Disordered" evidence="7">
    <location>
        <begin position="437"/>
        <end position="467"/>
    </location>
</feature>
<feature type="region of interest" description="Disordered" evidence="7">
    <location>
        <begin position="1"/>
        <end position="77"/>
    </location>
</feature>
<dbReference type="InterPro" id="IPR027417">
    <property type="entry name" value="P-loop_NTPase"/>
</dbReference>
<feature type="compositionally biased region" description="Low complexity" evidence="7">
    <location>
        <begin position="8"/>
        <end position="53"/>
    </location>
</feature>
<evidence type="ECO:0000256" key="7">
    <source>
        <dbReference type="SAM" id="MobiDB-lite"/>
    </source>
</evidence>